<reference evidence="3" key="1">
    <citation type="submission" date="2020-05" db="EMBL/GenBank/DDBJ databases">
        <authorList>
            <person name="Chiriac C."/>
            <person name="Salcher M."/>
            <person name="Ghai R."/>
            <person name="Kavagutti S V."/>
        </authorList>
    </citation>
    <scope>NUCLEOTIDE SEQUENCE</scope>
</reference>
<organism evidence="3">
    <name type="scientific">freshwater metagenome</name>
    <dbReference type="NCBI Taxonomy" id="449393"/>
    <lineage>
        <taxon>unclassified sequences</taxon>
        <taxon>metagenomes</taxon>
        <taxon>ecological metagenomes</taxon>
    </lineage>
</organism>
<name>A0A6J6TE20_9ZZZZ</name>
<feature type="transmembrane region" description="Helical" evidence="2">
    <location>
        <begin position="90"/>
        <end position="114"/>
    </location>
</feature>
<accession>A0A6J6TE20</accession>
<evidence type="ECO:0000256" key="2">
    <source>
        <dbReference type="SAM" id="Phobius"/>
    </source>
</evidence>
<dbReference type="InterPro" id="IPR052196">
    <property type="entry name" value="Bact_Kbp"/>
</dbReference>
<protein>
    <submittedName>
        <fullName evidence="3">Unannotated protein</fullName>
    </submittedName>
</protein>
<dbReference type="InterPro" id="IPR018392">
    <property type="entry name" value="LysM"/>
</dbReference>
<evidence type="ECO:0000313" key="3">
    <source>
        <dbReference type="EMBL" id="CAB4745642.1"/>
    </source>
</evidence>
<dbReference type="CDD" id="cd00118">
    <property type="entry name" value="LysM"/>
    <property type="match status" value="1"/>
</dbReference>
<proteinExistence type="predicted"/>
<keyword evidence="2" id="KW-1133">Transmembrane helix</keyword>
<dbReference type="PANTHER" id="PTHR34700:SF4">
    <property type="entry name" value="PHAGE-LIKE ELEMENT PBSX PROTEIN XKDP"/>
    <property type="match status" value="1"/>
</dbReference>
<evidence type="ECO:0000256" key="1">
    <source>
        <dbReference type="SAM" id="MobiDB-lite"/>
    </source>
</evidence>
<sequence>MTLGNTSLARCAAVWLGALALTAGTVALLAPDLRPAGDALDFEAVVVTASAWALVAAACWLLVVTTVVVVPVMCSVPVPHRGLPAPVRRVLLRACGAVVAGGLVAGAVAGPAAATPGSLERETSERATQTVQPPAGPQPASGRVIVRASAAEPDQVTVRPGDSLWRIAETTLREMGLPAGEADVAAYWPRIHDANRALVGPDPHLVRPGVPLVLPAPDPQET</sequence>
<gene>
    <name evidence="3" type="ORF">UFOPK2761_01638</name>
</gene>
<dbReference type="Gene3D" id="3.10.350.10">
    <property type="entry name" value="LysM domain"/>
    <property type="match status" value="1"/>
</dbReference>
<keyword evidence="2" id="KW-0472">Membrane</keyword>
<dbReference type="PANTHER" id="PTHR34700">
    <property type="entry name" value="POTASSIUM BINDING PROTEIN KBP"/>
    <property type="match status" value="1"/>
</dbReference>
<dbReference type="AlphaFoldDB" id="A0A6J6TE20"/>
<keyword evidence="2" id="KW-0812">Transmembrane</keyword>
<feature type="region of interest" description="Disordered" evidence="1">
    <location>
        <begin position="114"/>
        <end position="142"/>
    </location>
</feature>
<dbReference type="EMBL" id="CAEZYQ010000011">
    <property type="protein sequence ID" value="CAB4745642.1"/>
    <property type="molecule type" value="Genomic_DNA"/>
</dbReference>
<dbReference type="InterPro" id="IPR036779">
    <property type="entry name" value="LysM_dom_sf"/>
</dbReference>
<feature type="transmembrane region" description="Helical" evidence="2">
    <location>
        <begin position="51"/>
        <end position="78"/>
    </location>
</feature>